<keyword evidence="3" id="KW-1185">Reference proteome</keyword>
<evidence type="ECO:0000313" key="3">
    <source>
        <dbReference type="Proteomes" id="UP000007305"/>
    </source>
</evidence>
<sequence length="128" mass="13790">MADLSSAQGAPVPLLLLSRTAAARPTFPRCAAPRRNAAVPASPGFLAATATRMPSARHNVKGDVLLQHVVTLAGCSLFLAQPRSRRRRPPPPSKSRSALGRSTKCQALWTAHVTSLDSSRLFTWYFVD</sequence>
<organism evidence="2 3">
    <name type="scientific">Zea mays</name>
    <name type="common">Maize</name>
    <dbReference type="NCBI Taxonomy" id="4577"/>
    <lineage>
        <taxon>Eukaryota</taxon>
        <taxon>Viridiplantae</taxon>
        <taxon>Streptophyta</taxon>
        <taxon>Embryophyta</taxon>
        <taxon>Tracheophyta</taxon>
        <taxon>Spermatophyta</taxon>
        <taxon>Magnoliopsida</taxon>
        <taxon>Liliopsida</taxon>
        <taxon>Poales</taxon>
        <taxon>Poaceae</taxon>
        <taxon>PACMAD clade</taxon>
        <taxon>Panicoideae</taxon>
        <taxon>Andropogonodae</taxon>
        <taxon>Andropogoneae</taxon>
        <taxon>Tripsacinae</taxon>
        <taxon>Zea</taxon>
    </lineage>
</organism>
<evidence type="ECO:0000256" key="1">
    <source>
        <dbReference type="SAM" id="MobiDB-lite"/>
    </source>
</evidence>
<dbReference type="EnsemblPlants" id="Zm00001eb027430_T001">
    <property type="protein sequence ID" value="Zm00001eb027430_P001"/>
    <property type="gene ID" value="Zm00001eb027430"/>
</dbReference>
<name>A0A804LPY8_MAIZE</name>
<feature type="region of interest" description="Disordered" evidence="1">
    <location>
        <begin position="81"/>
        <end position="101"/>
    </location>
</feature>
<proteinExistence type="predicted"/>
<evidence type="ECO:0000313" key="2">
    <source>
        <dbReference type="EnsemblPlants" id="Zm00001eb027430_P001"/>
    </source>
</evidence>
<reference evidence="2" key="3">
    <citation type="submission" date="2021-05" db="UniProtKB">
        <authorList>
            <consortium name="EnsemblPlants"/>
        </authorList>
    </citation>
    <scope>IDENTIFICATION</scope>
    <source>
        <strain evidence="2">cv. B73</strain>
    </source>
</reference>
<dbReference type="Proteomes" id="UP000007305">
    <property type="component" value="Chromosome 1"/>
</dbReference>
<dbReference type="AlphaFoldDB" id="A0A804LPY8"/>
<dbReference type="InParanoid" id="A0A804LPY8"/>
<protein>
    <submittedName>
        <fullName evidence="2">Uncharacterized protein</fullName>
    </submittedName>
</protein>
<accession>A0A804LPY8</accession>
<dbReference type="Gramene" id="Zm00001eb027430_T001">
    <property type="protein sequence ID" value="Zm00001eb027430_P001"/>
    <property type="gene ID" value="Zm00001eb027430"/>
</dbReference>
<reference evidence="3" key="1">
    <citation type="submission" date="2015-12" db="EMBL/GenBank/DDBJ databases">
        <title>Update maize B73 reference genome by single molecule sequencing technologies.</title>
        <authorList>
            <consortium name="Maize Genome Sequencing Project"/>
            <person name="Ware D."/>
        </authorList>
    </citation>
    <scope>NUCLEOTIDE SEQUENCE [LARGE SCALE GENOMIC DNA]</scope>
    <source>
        <strain evidence="3">cv. B73</strain>
    </source>
</reference>
<reference evidence="2" key="2">
    <citation type="submission" date="2019-07" db="EMBL/GenBank/DDBJ databases">
        <authorList>
            <person name="Seetharam A."/>
            <person name="Woodhouse M."/>
            <person name="Cannon E."/>
        </authorList>
    </citation>
    <scope>NUCLEOTIDE SEQUENCE [LARGE SCALE GENOMIC DNA]</scope>
    <source>
        <strain evidence="2">cv. B73</strain>
    </source>
</reference>